<evidence type="ECO:0000313" key="2">
    <source>
        <dbReference type="EMBL" id="CAK8990794.1"/>
    </source>
</evidence>
<reference evidence="2 3" key="1">
    <citation type="submission" date="2024-02" db="EMBL/GenBank/DDBJ databases">
        <authorList>
            <person name="Chen Y."/>
            <person name="Shah S."/>
            <person name="Dougan E. K."/>
            <person name="Thang M."/>
            <person name="Chan C."/>
        </authorList>
    </citation>
    <scope>NUCLEOTIDE SEQUENCE [LARGE SCALE GENOMIC DNA]</scope>
</reference>
<accession>A0ABP0HKP4</accession>
<comment type="caution">
    <text evidence="2">The sequence shown here is derived from an EMBL/GenBank/DDBJ whole genome shotgun (WGS) entry which is preliminary data.</text>
</comment>
<proteinExistence type="predicted"/>
<dbReference type="EMBL" id="CAXAMN010000792">
    <property type="protein sequence ID" value="CAK8990794.1"/>
    <property type="molecule type" value="Genomic_DNA"/>
</dbReference>
<dbReference type="Proteomes" id="UP001642484">
    <property type="component" value="Unassembled WGS sequence"/>
</dbReference>
<evidence type="ECO:0000313" key="1">
    <source>
        <dbReference type="EMBL" id="CAK8990522.1"/>
    </source>
</evidence>
<protein>
    <submittedName>
        <fullName evidence="2">Uncharacterized protein</fullName>
    </submittedName>
</protein>
<keyword evidence="3" id="KW-1185">Reference proteome</keyword>
<dbReference type="EMBL" id="CAXAMN010000758">
    <property type="protein sequence ID" value="CAK8990522.1"/>
    <property type="molecule type" value="Genomic_DNA"/>
</dbReference>
<sequence length="116" mass="13244">MDLCFMFANVYSSSDLGWTVWRCVAKRDLNVELQASPVCRPCTGWCFLIRVTLPGCRERERRWLQCTMWWVAFCCAKYFNQSIGTGKTAAVRDCEGQMFGDADEPQSEPIRANAKG</sequence>
<organism evidence="2 3">
    <name type="scientific">Durusdinium trenchii</name>
    <dbReference type="NCBI Taxonomy" id="1381693"/>
    <lineage>
        <taxon>Eukaryota</taxon>
        <taxon>Sar</taxon>
        <taxon>Alveolata</taxon>
        <taxon>Dinophyceae</taxon>
        <taxon>Suessiales</taxon>
        <taxon>Symbiodiniaceae</taxon>
        <taxon>Durusdinium</taxon>
    </lineage>
</organism>
<evidence type="ECO:0000313" key="3">
    <source>
        <dbReference type="Proteomes" id="UP001642484"/>
    </source>
</evidence>
<name>A0ABP0HKP4_9DINO</name>
<gene>
    <name evidence="1" type="ORF">CCMP2556_LOCUS2087</name>
    <name evidence="2" type="ORF">CCMP2556_LOCUS2198</name>
</gene>